<organism evidence="6 7">
    <name type="scientific">Piscinibacter sakaiensis</name>
    <name type="common">Ideonella sakaiensis</name>
    <dbReference type="NCBI Taxonomy" id="1547922"/>
    <lineage>
        <taxon>Bacteria</taxon>
        <taxon>Pseudomonadati</taxon>
        <taxon>Pseudomonadota</taxon>
        <taxon>Betaproteobacteria</taxon>
        <taxon>Burkholderiales</taxon>
        <taxon>Sphaerotilaceae</taxon>
        <taxon>Piscinibacter</taxon>
    </lineage>
</organism>
<dbReference type="InterPro" id="IPR000835">
    <property type="entry name" value="HTH_MarR-typ"/>
</dbReference>
<protein>
    <submittedName>
        <fullName evidence="6">Transcriptional regulator, MarR family</fullName>
    </submittedName>
</protein>
<dbReference type="InterPro" id="IPR036388">
    <property type="entry name" value="WH-like_DNA-bd_sf"/>
</dbReference>
<keyword evidence="2" id="KW-0238">DNA-binding</keyword>
<dbReference type="GO" id="GO:0003677">
    <property type="term" value="F:DNA binding"/>
    <property type="evidence" value="ECO:0007669"/>
    <property type="project" value="UniProtKB-KW"/>
</dbReference>
<name>A0A0K8P2F7_PISS1</name>
<dbReference type="InterPro" id="IPR039422">
    <property type="entry name" value="MarR/SlyA-like"/>
</dbReference>
<reference evidence="7" key="1">
    <citation type="submission" date="2015-07" db="EMBL/GenBank/DDBJ databases">
        <title>Discovery of a poly(ethylene terephthalate assimilation.</title>
        <authorList>
            <person name="Yoshida S."/>
            <person name="Hiraga K."/>
            <person name="Takehana T."/>
            <person name="Taniguchi I."/>
            <person name="Yamaji H."/>
            <person name="Maeda Y."/>
            <person name="Toyohara K."/>
            <person name="Miyamoto K."/>
            <person name="Kimura Y."/>
            <person name="Oda K."/>
        </authorList>
    </citation>
    <scope>NUCLEOTIDE SEQUENCE [LARGE SCALE GENOMIC DNA]</scope>
    <source>
        <strain evidence="7">NBRC 110686 / TISTR 2288 / 201-F6</strain>
    </source>
</reference>
<dbReference type="PROSITE" id="PS50995">
    <property type="entry name" value="HTH_MARR_2"/>
    <property type="match status" value="1"/>
</dbReference>
<feature type="compositionally biased region" description="Low complexity" evidence="4">
    <location>
        <begin position="207"/>
        <end position="226"/>
    </location>
</feature>
<dbReference type="STRING" id="1547922.ISF6_2697"/>
<dbReference type="GO" id="GO:0006950">
    <property type="term" value="P:response to stress"/>
    <property type="evidence" value="ECO:0007669"/>
    <property type="project" value="TreeGrafter"/>
</dbReference>
<keyword evidence="7" id="KW-1185">Reference proteome</keyword>
<feature type="domain" description="HTH marR-type" evidence="5">
    <location>
        <begin position="40"/>
        <end position="174"/>
    </location>
</feature>
<proteinExistence type="predicted"/>
<evidence type="ECO:0000259" key="5">
    <source>
        <dbReference type="PROSITE" id="PS50995"/>
    </source>
</evidence>
<dbReference type="GO" id="GO:0003700">
    <property type="term" value="F:DNA-binding transcription factor activity"/>
    <property type="evidence" value="ECO:0007669"/>
    <property type="project" value="InterPro"/>
</dbReference>
<dbReference type="PRINTS" id="PR00598">
    <property type="entry name" value="HTHMARR"/>
</dbReference>
<dbReference type="EMBL" id="BBYR01000039">
    <property type="protein sequence ID" value="GAP36857.1"/>
    <property type="molecule type" value="Genomic_DNA"/>
</dbReference>
<evidence type="ECO:0000313" key="6">
    <source>
        <dbReference type="EMBL" id="GAP36857.1"/>
    </source>
</evidence>
<dbReference type="Proteomes" id="UP000037660">
    <property type="component" value="Unassembled WGS sequence"/>
</dbReference>
<feature type="region of interest" description="Disordered" evidence="4">
    <location>
        <begin position="205"/>
        <end position="242"/>
    </location>
</feature>
<dbReference type="PANTHER" id="PTHR33164:SF43">
    <property type="entry name" value="HTH-TYPE TRANSCRIPTIONAL REPRESSOR YETL"/>
    <property type="match status" value="1"/>
</dbReference>
<dbReference type="SUPFAM" id="SSF46785">
    <property type="entry name" value="Winged helix' DNA-binding domain"/>
    <property type="match status" value="1"/>
</dbReference>
<evidence type="ECO:0000256" key="4">
    <source>
        <dbReference type="SAM" id="MobiDB-lite"/>
    </source>
</evidence>
<dbReference type="Gene3D" id="1.10.10.10">
    <property type="entry name" value="Winged helix-like DNA-binding domain superfamily/Winged helix DNA-binding domain"/>
    <property type="match status" value="1"/>
</dbReference>
<dbReference type="PROSITE" id="PS01117">
    <property type="entry name" value="HTH_MARR_1"/>
    <property type="match status" value="1"/>
</dbReference>
<evidence type="ECO:0000313" key="7">
    <source>
        <dbReference type="Proteomes" id="UP000037660"/>
    </source>
</evidence>
<sequence>MTAPGRGRPAAPARRDELARALGPRGIGREARAGAGDHSAVRLWLRLLACSTQIEQLIRARLRQRFGTTLARFDYLAQLERHPDGLRMSQLSRYLMVTGGNVTGLTDQLVAEGWVERLPDPLDRRSISVRLTAVGREHFLAMAGEHEAWLVDLLEGYADADREALYDGLGRLRVHLARREEAAPVEAAAPAASAGRASATLPPFAQASAPASAPAVTPTVAAARPRPAARPRARVPSRTETP</sequence>
<evidence type="ECO:0000256" key="1">
    <source>
        <dbReference type="ARBA" id="ARBA00023015"/>
    </source>
</evidence>
<evidence type="ECO:0000256" key="3">
    <source>
        <dbReference type="ARBA" id="ARBA00023163"/>
    </source>
</evidence>
<keyword evidence="1" id="KW-0805">Transcription regulation</keyword>
<dbReference type="InterPro" id="IPR036390">
    <property type="entry name" value="WH_DNA-bd_sf"/>
</dbReference>
<accession>A0A0K8P2F7</accession>
<dbReference type="AlphaFoldDB" id="A0A0K8P2F7"/>
<dbReference type="OrthoDB" id="9787636at2"/>
<reference evidence="6 7" key="2">
    <citation type="journal article" date="2016" name="Science">
        <title>A bacterium that degrades and assimilates poly(ethylene terephthalate).</title>
        <authorList>
            <person name="Yoshida S."/>
            <person name="Hiraga K."/>
            <person name="Takehana T."/>
            <person name="Taniguchi I."/>
            <person name="Yamaji H."/>
            <person name="Maeda Y."/>
            <person name="Toyohara K."/>
            <person name="Miyamoto K."/>
            <person name="Kimura Y."/>
            <person name="Oda K."/>
        </authorList>
    </citation>
    <scope>NUCLEOTIDE SEQUENCE [LARGE SCALE GENOMIC DNA]</scope>
    <source>
        <strain evidence="7">NBRC 110686 / TISTR 2288 / 201-F6</strain>
    </source>
</reference>
<dbReference type="PANTHER" id="PTHR33164">
    <property type="entry name" value="TRANSCRIPTIONAL REGULATOR, MARR FAMILY"/>
    <property type="match status" value="1"/>
</dbReference>
<dbReference type="Pfam" id="PF12802">
    <property type="entry name" value="MarR_2"/>
    <property type="match status" value="1"/>
</dbReference>
<comment type="caution">
    <text evidence="6">The sequence shown here is derived from an EMBL/GenBank/DDBJ whole genome shotgun (WGS) entry which is preliminary data.</text>
</comment>
<evidence type="ECO:0000256" key="2">
    <source>
        <dbReference type="ARBA" id="ARBA00023125"/>
    </source>
</evidence>
<dbReference type="InterPro" id="IPR023187">
    <property type="entry name" value="Tscrpt_reg_MarR-type_CS"/>
</dbReference>
<keyword evidence="3" id="KW-0804">Transcription</keyword>
<gene>
    <name evidence="6" type="ORF">ISF6_2697</name>
</gene>
<dbReference type="SMART" id="SM00347">
    <property type="entry name" value="HTH_MARR"/>
    <property type="match status" value="1"/>
</dbReference>